<dbReference type="Proteomes" id="UP000790096">
    <property type="component" value="Unassembled WGS sequence"/>
</dbReference>
<proteinExistence type="predicted"/>
<gene>
    <name evidence="1" type="ORF">HH682_13605</name>
</gene>
<accession>A0ABS5SZA1</accession>
<reference evidence="1 2" key="1">
    <citation type="submission" date="2020-04" db="EMBL/GenBank/DDBJ databases">
        <title>Genome sequencing of Rosenbergiella species.</title>
        <authorList>
            <person name="Alvarez-Perez S."/>
            <person name="Lievens B."/>
        </authorList>
    </citation>
    <scope>NUCLEOTIDE SEQUENCE [LARGE SCALE GENOMIC DNA]</scope>
    <source>
        <strain evidence="1 2">S61</strain>
    </source>
</reference>
<keyword evidence="2" id="KW-1185">Reference proteome</keyword>
<protein>
    <submittedName>
        <fullName evidence="1">Uncharacterized protein</fullName>
    </submittedName>
</protein>
<name>A0ABS5SZA1_9GAMM</name>
<dbReference type="RefSeq" id="WP_214238092.1">
    <property type="nucleotide sequence ID" value="NZ_JABBFR010000023.1"/>
</dbReference>
<evidence type="ECO:0000313" key="2">
    <source>
        <dbReference type="Proteomes" id="UP000790096"/>
    </source>
</evidence>
<sequence length="56" mass="6356">MTGKVEKFTGEMVYRKNSELYERLNDVISDYAGEISLAETVGVLEMVKLNLLNKES</sequence>
<organism evidence="1 2">
    <name type="scientific">Rosenbergiella gaditana</name>
    <dbReference type="NCBI Taxonomy" id="2726987"/>
    <lineage>
        <taxon>Bacteria</taxon>
        <taxon>Pseudomonadati</taxon>
        <taxon>Pseudomonadota</taxon>
        <taxon>Gammaproteobacteria</taxon>
        <taxon>Enterobacterales</taxon>
        <taxon>Erwiniaceae</taxon>
        <taxon>Rosenbergiella</taxon>
    </lineage>
</organism>
<dbReference type="EMBL" id="JABBFR010000023">
    <property type="protein sequence ID" value="MBT0725435.1"/>
    <property type="molecule type" value="Genomic_DNA"/>
</dbReference>
<comment type="caution">
    <text evidence="1">The sequence shown here is derived from an EMBL/GenBank/DDBJ whole genome shotgun (WGS) entry which is preliminary data.</text>
</comment>
<evidence type="ECO:0000313" key="1">
    <source>
        <dbReference type="EMBL" id="MBT0725435.1"/>
    </source>
</evidence>